<keyword evidence="4" id="KW-0804">Transcription</keyword>
<dbReference type="InterPro" id="IPR039538">
    <property type="entry name" value="BetI_C"/>
</dbReference>
<dbReference type="Gene3D" id="1.10.357.10">
    <property type="entry name" value="Tetracycline Repressor, domain 2"/>
    <property type="match status" value="1"/>
</dbReference>
<dbReference type="PROSITE" id="PS50977">
    <property type="entry name" value="HTH_TETR_2"/>
    <property type="match status" value="1"/>
</dbReference>
<dbReference type="Pfam" id="PF13977">
    <property type="entry name" value="TetR_C_6"/>
    <property type="match status" value="1"/>
</dbReference>
<dbReference type="PANTHER" id="PTHR30055:SF234">
    <property type="entry name" value="HTH-TYPE TRANSCRIPTIONAL REGULATOR BETI"/>
    <property type="match status" value="1"/>
</dbReference>
<proteinExistence type="predicted"/>
<dbReference type="GO" id="GO:0003700">
    <property type="term" value="F:DNA-binding transcription factor activity"/>
    <property type="evidence" value="ECO:0007669"/>
    <property type="project" value="TreeGrafter"/>
</dbReference>
<evidence type="ECO:0000256" key="1">
    <source>
        <dbReference type="ARBA" id="ARBA00022491"/>
    </source>
</evidence>
<keyword evidence="1" id="KW-0678">Repressor</keyword>
<protein>
    <submittedName>
        <fullName evidence="7">TetR family transcriptional regulator</fullName>
    </submittedName>
</protein>
<evidence type="ECO:0000313" key="8">
    <source>
        <dbReference type="Proteomes" id="UP000632289"/>
    </source>
</evidence>
<keyword evidence="2" id="KW-0805">Transcription regulation</keyword>
<dbReference type="Proteomes" id="UP000632289">
    <property type="component" value="Unassembled WGS sequence"/>
</dbReference>
<organism evidence="7 8">
    <name type="scientific">Streptomyces chumphonensis</name>
    <dbReference type="NCBI Taxonomy" id="1214925"/>
    <lineage>
        <taxon>Bacteria</taxon>
        <taxon>Bacillati</taxon>
        <taxon>Actinomycetota</taxon>
        <taxon>Actinomycetes</taxon>
        <taxon>Kitasatosporales</taxon>
        <taxon>Streptomycetaceae</taxon>
        <taxon>Streptomyces</taxon>
    </lineage>
</organism>
<feature type="DNA-binding region" description="H-T-H motif" evidence="5">
    <location>
        <begin position="31"/>
        <end position="50"/>
    </location>
</feature>
<feature type="domain" description="HTH tetR-type" evidence="6">
    <location>
        <begin position="8"/>
        <end position="68"/>
    </location>
</feature>
<evidence type="ECO:0000259" key="6">
    <source>
        <dbReference type="PROSITE" id="PS50977"/>
    </source>
</evidence>
<evidence type="ECO:0000256" key="3">
    <source>
        <dbReference type="ARBA" id="ARBA00023125"/>
    </source>
</evidence>
<dbReference type="Pfam" id="PF00440">
    <property type="entry name" value="TetR_N"/>
    <property type="match status" value="1"/>
</dbReference>
<dbReference type="RefSeq" id="WP_191209577.1">
    <property type="nucleotide sequence ID" value="NZ_BAABKL010000015.1"/>
</dbReference>
<sequence length="208" mass="23572">MARPKRQDARREALLQAAGVAIQRRGLHATRVRDIADQAGVAAGTVTYYFRDLDELFRLVFAQAVDRFCTQREREAAAHEDPRDQLAAVLRHGLPTGPDDQLCCLLYEFSPHARHRDSDAQLRRELYERQLHLYRDVLTRGHASGRFDLRRPAEEIAANLVALEDAYGYHVIARTFMPRQQAEEHLFGYAALATADPSLAPENHYGPG</sequence>
<dbReference type="GO" id="GO:0000976">
    <property type="term" value="F:transcription cis-regulatory region binding"/>
    <property type="evidence" value="ECO:0007669"/>
    <property type="project" value="TreeGrafter"/>
</dbReference>
<evidence type="ECO:0000256" key="2">
    <source>
        <dbReference type="ARBA" id="ARBA00023015"/>
    </source>
</evidence>
<name>A0A927ID35_9ACTN</name>
<comment type="caution">
    <text evidence="7">The sequence shown here is derived from an EMBL/GenBank/DDBJ whole genome shotgun (WGS) entry which is preliminary data.</text>
</comment>
<evidence type="ECO:0000256" key="5">
    <source>
        <dbReference type="PROSITE-ProRule" id="PRU00335"/>
    </source>
</evidence>
<evidence type="ECO:0000313" key="7">
    <source>
        <dbReference type="EMBL" id="MBD3932264.1"/>
    </source>
</evidence>
<dbReference type="SUPFAM" id="SSF48498">
    <property type="entry name" value="Tetracyclin repressor-like, C-terminal domain"/>
    <property type="match status" value="1"/>
</dbReference>
<dbReference type="InterPro" id="IPR001647">
    <property type="entry name" value="HTH_TetR"/>
</dbReference>
<evidence type="ECO:0000256" key="4">
    <source>
        <dbReference type="ARBA" id="ARBA00023163"/>
    </source>
</evidence>
<dbReference type="InterPro" id="IPR009057">
    <property type="entry name" value="Homeodomain-like_sf"/>
</dbReference>
<reference evidence="7" key="1">
    <citation type="submission" date="2020-09" db="EMBL/GenBank/DDBJ databases">
        <title>Secondary metabolite and genome analysis of marine Streptomyces chumphonensis KK1-2T.</title>
        <authorList>
            <person name="Phongsopitanun W."/>
            <person name="Kanchanasin P."/>
            <person name="Pittayakhajonwut P."/>
            <person name="Suwanborirux K."/>
            <person name="Tanasupawat S."/>
        </authorList>
    </citation>
    <scope>NUCLEOTIDE SEQUENCE</scope>
    <source>
        <strain evidence="7">KK1-2</strain>
    </source>
</reference>
<dbReference type="InterPro" id="IPR050109">
    <property type="entry name" value="HTH-type_TetR-like_transc_reg"/>
</dbReference>
<accession>A0A927ID35</accession>
<dbReference type="InterPro" id="IPR036271">
    <property type="entry name" value="Tet_transcr_reg_TetR-rel_C_sf"/>
</dbReference>
<dbReference type="EMBL" id="JACXYU010000005">
    <property type="protein sequence ID" value="MBD3932264.1"/>
    <property type="molecule type" value="Genomic_DNA"/>
</dbReference>
<dbReference type="AlphaFoldDB" id="A0A927ID35"/>
<dbReference type="SUPFAM" id="SSF46689">
    <property type="entry name" value="Homeodomain-like"/>
    <property type="match status" value="1"/>
</dbReference>
<keyword evidence="8" id="KW-1185">Reference proteome</keyword>
<dbReference type="PANTHER" id="PTHR30055">
    <property type="entry name" value="HTH-TYPE TRANSCRIPTIONAL REGULATOR RUTR"/>
    <property type="match status" value="1"/>
</dbReference>
<gene>
    <name evidence="7" type="ORF">IF129_11955</name>
</gene>
<keyword evidence="3 5" id="KW-0238">DNA-binding</keyword>